<evidence type="ECO:0000313" key="1">
    <source>
        <dbReference type="EMBL" id="KTB31990.1"/>
    </source>
</evidence>
<sequence>MILADGSINPQFEGENLVDINTYYSNYGDVTKFSNTKVKDHNVICQNFIGNNSEAEPPKNGDGSDGKYCQYVSADVSNA</sequence>
<organism evidence="1 2">
    <name type="scientific">Moniliophthora roreri</name>
    <name type="common">Frosty pod rot fungus</name>
    <name type="synonym">Monilia roreri</name>
    <dbReference type="NCBI Taxonomy" id="221103"/>
    <lineage>
        <taxon>Eukaryota</taxon>
        <taxon>Fungi</taxon>
        <taxon>Dikarya</taxon>
        <taxon>Basidiomycota</taxon>
        <taxon>Agaricomycotina</taxon>
        <taxon>Agaricomycetes</taxon>
        <taxon>Agaricomycetidae</taxon>
        <taxon>Agaricales</taxon>
        <taxon>Marasmiineae</taxon>
        <taxon>Marasmiaceae</taxon>
        <taxon>Moniliophthora</taxon>
    </lineage>
</organism>
<comment type="caution">
    <text evidence="1">The sequence shown here is derived from an EMBL/GenBank/DDBJ whole genome shotgun (WGS) entry which is preliminary data.</text>
</comment>
<dbReference type="InterPro" id="IPR012334">
    <property type="entry name" value="Pectin_lyas_fold"/>
</dbReference>
<accession>A0A0W0F6M9</accession>
<protein>
    <recommendedName>
        <fullName evidence="3">Pectate lyase</fullName>
    </recommendedName>
</protein>
<dbReference type="Gene3D" id="2.160.20.10">
    <property type="entry name" value="Single-stranded right-handed beta-helix, Pectin lyase-like"/>
    <property type="match status" value="1"/>
</dbReference>
<dbReference type="Proteomes" id="UP000054988">
    <property type="component" value="Unassembled WGS sequence"/>
</dbReference>
<proteinExistence type="predicted"/>
<gene>
    <name evidence="1" type="ORF">WG66_15419</name>
</gene>
<name>A0A0W0F6M9_MONRR</name>
<dbReference type="EMBL" id="LATX01002272">
    <property type="protein sequence ID" value="KTB31990.1"/>
    <property type="molecule type" value="Genomic_DNA"/>
</dbReference>
<evidence type="ECO:0000313" key="2">
    <source>
        <dbReference type="Proteomes" id="UP000054988"/>
    </source>
</evidence>
<evidence type="ECO:0008006" key="3">
    <source>
        <dbReference type="Google" id="ProtNLM"/>
    </source>
</evidence>
<reference evidence="1 2" key="1">
    <citation type="submission" date="2015-12" db="EMBL/GenBank/DDBJ databases">
        <title>Draft genome sequence of Moniliophthora roreri, the causal agent of frosty pod rot of cacao.</title>
        <authorList>
            <person name="Aime M.C."/>
            <person name="Diaz-Valderrama J.R."/>
            <person name="Kijpornyongpan T."/>
            <person name="Phillips-Mora W."/>
        </authorList>
    </citation>
    <scope>NUCLEOTIDE SEQUENCE [LARGE SCALE GENOMIC DNA]</scope>
    <source>
        <strain evidence="1 2">MCA 2952</strain>
    </source>
</reference>
<dbReference type="AlphaFoldDB" id="A0A0W0F6M9"/>